<organism evidence="1 3">
    <name type="scientific">Lysinibacillus xylanilyticus</name>
    <dbReference type="NCBI Taxonomy" id="582475"/>
    <lineage>
        <taxon>Bacteria</taxon>
        <taxon>Bacillati</taxon>
        <taxon>Bacillota</taxon>
        <taxon>Bacilli</taxon>
        <taxon>Bacillales</taxon>
        <taxon>Bacillaceae</taxon>
        <taxon>Lysinibacillus</taxon>
    </lineage>
</organism>
<gene>
    <name evidence="1" type="ORF">AB1300_11260</name>
    <name evidence="2" type="ORF">AB1300_12805</name>
</gene>
<name>A0ABV3VXS7_9BACI</name>
<keyword evidence="3" id="KW-1185">Reference proteome</keyword>
<protein>
    <recommendedName>
        <fullName evidence="4">IDEAL domain-containing protein</fullName>
    </recommendedName>
</protein>
<dbReference type="Proteomes" id="UP001558534">
    <property type="component" value="Unassembled WGS sequence"/>
</dbReference>
<evidence type="ECO:0000313" key="1">
    <source>
        <dbReference type="EMBL" id="MEX3745714.1"/>
    </source>
</evidence>
<reference evidence="1 3" key="1">
    <citation type="submission" date="2024-07" db="EMBL/GenBank/DDBJ databases">
        <title>Characterization of a bacterium isolated from hydrolysated instant sea cucumber by whole-genome sequencing and metabolomics.</title>
        <authorList>
            <person name="Luo X."/>
            <person name="Zhang Z."/>
            <person name="Zheng Z."/>
            <person name="Zhang W."/>
            <person name="Ming T."/>
            <person name="Jiao L."/>
            <person name="Su X."/>
            <person name="Kong F."/>
            <person name="Xu J."/>
        </authorList>
    </citation>
    <scope>NUCLEOTIDE SEQUENCE [LARGE SCALE GENOMIC DNA]</scope>
    <source>
        <strain evidence="1 3">XL-2024</strain>
    </source>
</reference>
<evidence type="ECO:0008006" key="4">
    <source>
        <dbReference type="Google" id="ProtNLM"/>
    </source>
</evidence>
<evidence type="ECO:0000313" key="3">
    <source>
        <dbReference type="Proteomes" id="UP001558534"/>
    </source>
</evidence>
<dbReference type="RefSeq" id="WP_368636593.1">
    <property type="nucleotide sequence ID" value="NZ_JBFRHK010000006.1"/>
</dbReference>
<evidence type="ECO:0000313" key="2">
    <source>
        <dbReference type="EMBL" id="MEX3746014.1"/>
    </source>
</evidence>
<proteinExistence type="predicted"/>
<dbReference type="EMBL" id="JBFRHK010000006">
    <property type="protein sequence ID" value="MEX3745714.1"/>
    <property type="molecule type" value="Genomic_DNA"/>
</dbReference>
<comment type="caution">
    <text evidence="1">The sequence shown here is derived from an EMBL/GenBank/DDBJ whole genome shotgun (WGS) entry which is preliminary data.</text>
</comment>
<accession>A0ABV3VXS7</accession>
<dbReference type="EMBL" id="JBFRHK010000007">
    <property type="protein sequence ID" value="MEX3746014.1"/>
    <property type="molecule type" value="Genomic_DNA"/>
</dbReference>
<sequence>MMINVNINTSSLVKYQDLIGGEVYFSFKDTVFPKIKKEKWSDFIVWVLTNWNEALEKMKNSSDETAFQLKFFNGPFSANVININGLLKFQFLQEIYDKTKIVCECECDLLEFEKSLKDATKELLIELEKRNWISKHTEELSHYITV</sequence>